<feature type="domain" description="PAC" evidence="2">
    <location>
        <begin position="301"/>
        <end position="359"/>
    </location>
</feature>
<keyword evidence="1" id="KW-0812">Transmembrane</keyword>
<dbReference type="CDD" id="cd01948">
    <property type="entry name" value="EAL"/>
    <property type="match status" value="1"/>
</dbReference>
<dbReference type="GO" id="GO:0007165">
    <property type="term" value="P:signal transduction"/>
    <property type="evidence" value="ECO:0007669"/>
    <property type="project" value="InterPro"/>
</dbReference>
<keyword evidence="1" id="KW-0472">Membrane</keyword>
<dbReference type="Pfam" id="PF00990">
    <property type="entry name" value="GGDEF"/>
    <property type="match status" value="1"/>
</dbReference>
<dbReference type="HOGENOM" id="CLU_000445_70_25_5"/>
<feature type="domain" description="GGDEF" evidence="5">
    <location>
        <begin position="387"/>
        <end position="520"/>
    </location>
</feature>
<dbReference type="Proteomes" id="UP000018922">
    <property type="component" value="Chromosome I"/>
</dbReference>
<dbReference type="KEGG" id="mgy:MGMSRv2__2577"/>
<reference evidence="6 7" key="1">
    <citation type="journal article" date="2014" name="Genome Announc.">
        <title>Complete genome sequence of Magnetospirillum gryphiswaldense MSR-1.</title>
        <authorList>
            <person name="Wang X."/>
            <person name="Wang Q."/>
            <person name="Zhang W."/>
            <person name="Wang Y."/>
            <person name="Li L."/>
            <person name="Wen T."/>
            <person name="Zhang T."/>
            <person name="Zhang Y."/>
            <person name="Xu J."/>
            <person name="Hu J."/>
            <person name="Li S."/>
            <person name="Liu L."/>
            <person name="Liu J."/>
            <person name="Jiang W."/>
            <person name="Tian J."/>
            <person name="Li Y."/>
            <person name="Schuler D."/>
            <person name="Wang L."/>
            <person name="Li J."/>
        </authorList>
    </citation>
    <scope>NUCLEOTIDE SEQUENCE [LARGE SCALE GENOMIC DNA]</scope>
    <source>
        <strain evidence="7">DSM 6361 / JCM 21280 / NBRC 15271 / MSR-1</strain>
    </source>
</reference>
<evidence type="ECO:0000256" key="1">
    <source>
        <dbReference type="SAM" id="Phobius"/>
    </source>
</evidence>
<proteinExistence type="predicted"/>
<keyword evidence="1" id="KW-1133">Transmembrane helix</keyword>
<dbReference type="GO" id="GO:0071111">
    <property type="term" value="F:cyclic-guanylate-specific phosphodiesterase activity"/>
    <property type="evidence" value="ECO:0007669"/>
    <property type="project" value="InterPro"/>
</dbReference>
<protein>
    <submittedName>
        <fullName evidence="6">Cyclic di-GMP phosphodiesterase Gmr</fullName>
    </submittedName>
</protein>
<dbReference type="Gene3D" id="3.20.20.450">
    <property type="entry name" value="EAL domain"/>
    <property type="match status" value="1"/>
</dbReference>
<dbReference type="PROSITE" id="PS50883">
    <property type="entry name" value="EAL"/>
    <property type="match status" value="1"/>
</dbReference>
<dbReference type="InterPro" id="IPR043128">
    <property type="entry name" value="Rev_trsase/Diguanyl_cyclase"/>
</dbReference>
<accession>V6F680</accession>
<dbReference type="AlphaFoldDB" id="V6F680"/>
<sequence>MNVRAVLSRLPVAAQVIVALFILGLGSHAAVFGMSVWDALRRAQHEAIIDLRGQLHLAQGLAGHLVDENHRDELAVLLKSLAILAHDDVALLVNDEGHVVENSDAELSRHLLDTPWFRRLTLSEVNSVTVKSWTDDHVYGVAPICKVVPGTISERKCVYLLVEHGTAWRLSAATFAELKRSAAVLGINVLFSLLCWWIINEAVAKPSQRIIKSILRFRGGDRTARCTLAGSDELAGISLAIDKAFETITDQQQDLQLLETAVSQSPAAIVLIDAEGIVQFRNRAHQRIHGPDESAITALLQDGRLRSEAWSGEFFDEKASRWLRAVVSPIEDDAGQITHNLIITEDITDQKGYEAALFRKETVDDLTGLPNRDFGRERLRQVLGGGTMTAVIYLDIDGLTRVNETFGYECGNEVIKAVAQRLQELFPPPAMVCRQAGDEFLLVLPGLGIASEAEIQAARALRECSALYSVAGSMITLTLRAGVAVFPRDGSDAASLIDDAYSAAIRARETGGGTYRLFNRTLDEQVKRQFELDNDLRQAVARDELRLFAQAYVTPADGIVRGAEALVRWERDGALVSPGEFIPLAERNGAIVPISEWIVENAAKASSAMSDHLGFPVPISVNISAVEFRSTGLLSRLEGIRELYPLAAIEIEVTEGVFAGDMKTAGAYLKTIDEMGFPLAIDDFGTGYSSLSYLRDFPFSKLKIDRSFIVDMVERPRHRDIVAATVALAHHLGLVVTAEGVEDQAQNDLLKAMGVDYIQGYLFHKPAPIELFEDLIRRKRYEGQS</sequence>
<dbReference type="InterPro" id="IPR000014">
    <property type="entry name" value="PAS"/>
</dbReference>
<evidence type="ECO:0000259" key="4">
    <source>
        <dbReference type="PROSITE" id="PS50885"/>
    </source>
</evidence>
<evidence type="ECO:0000259" key="3">
    <source>
        <dbReference type="PROSITE" id="PS50883"/>
    </source>
</evidence>
<evidence type="ECO:0000259" key="5">
    <source>
        <dbReference type="PROSITE" id="PS50887"/>
    </source>
</evidence>
<dbReference type="GO" id="GO:0016020">
    <property type="term" value="C:membrane"/>
    <property type="evidence" value="ECO:0007669"/>
    <property type="project" value="InterPro"/>
</dbReference>
<dbReference type="eggNOG" id="COG5001">
    <property type="taxonomic scope" value="Bacteria"/>
</dbReference>
<dbReference type="SMART" id="SM00052">
    <property type="entry name" value="EAL"/>
    <property type="match status" value="1"/>
</dbReference>
<dbReference type="InterPro" id="IPR035965">
    <property type="entry name" value="PAS-like_dom_sf"/>
</dbReference>
<feature type="transmembrane region" description="Helical" evidence="1">
    <location>
        <begin position="12"/>
        <end position="37"/>
    </location>
</feature>
<dbReference type="STRING" id="1430440.MGMSRv2__2577"/>
<keyword evidence="7" id="KW-1185">Reference proteome</keyword>
<dbReference type="PROSITE" id="PS50113">
    <property type="entry name" value="PAC"/>
    <property type="match status" value="1"/>
</dbReference>
<dbReference type="CDD" id="cd01949">
    <property type="entry name" value="GGDEF"/>
    <property type="match status" value="1"/>
</dbReference>
<evidence type="ECO:0000259" key="2">
    <source>
        <dbReference type="PROSITE" id="PS50113"/>
    </source>
</evidence>
<dbReference type="Gene3D" id="3.30.70.270">
    <property type="match status" value="1"/>
</dbReference>
<dbReference type="SUPFAM" id="SSF55073">
    <property type="entry name" value="Nucleotide cyclase"/>
    <property type="match status" value="1"/>
</dbReference>
<dbReference type="PROSITE" id="PS50887">
    <property type="entry name" value="GGDEF"/>
    <property type="match status" value="1"/>
</dbReference>
<dbReference type="InterPro" id="IPR050706">
    <property type="entry name" value="Cyclic-di-GMP_PDE-like"/>
</dbReference>
<dbReference type="InterPro" id="IPR001633">
    <property type="entry name" value="EAL_dom"/>
</dbReference>
<feature type="domain" description="HAMP" evidence="4">
    <location>
        <begin position="201"/>
        <end position="253"/>
    </location>
</feature>
<dbReference type="Pfam" id="PF00563">
    <property type="entry name" value="EAL"/>
    <property type="match status" value="1"/>
</dbReference>
<dbReference type="Gene3D" id="3.30.450.20">
    <property type="entry name" value="PAS domain"/>
    <property type="match status" value="1"/>
</dbReference>
<gene>
    <name evidence="6" type="ordered locus">MGMSRv2__2577</name>
</gene>
<dbReference type="NCBIfam" id="TIGR00254">
    <property type="entry name" value="GGDEF"/>
    <property type="match status" value="1"/>
</dbReference>
<evidence type="ECO:0000313" key="6">
    <source>
        <dbReference type="EMBL" id="CDK99791.1"/>
    </source>
</evidence>
<feature type="domain" description="EAL" evidence="3">
    <location>
        <begin position="529"/>
        <end position="780"/>
    </location>
</feature>
<dbReference type="InterPro" id="IPR029787">
    <property type="entry name" value="Nucleotide_cyclase"/>
</dbReference>
<evidence type="ECO:0000313" key="7">
    <source>
        <dbReference type="Proteomes" id="UP000018922"/>
    </source>
</evidence>
<dbReference type="EMBL" id="HG794546">
    <property type="protein sequence ID" value="CDK99791.1"/>
    <property type="molecule type" value="Genomic_DNA"/>
</dbReference>
<dbReference type="InterPro" id="IPR000160">
    <property type="entry name" value="GGDEF_dom"/>
</dbReference>
<dbReference type="Pfam" id="PF13188">
    <property type="entry name" value="PAS_8"/>
    <property type="match status" value="1"/>
</dbReference>
<dbReference type="SUPFAM" id="SSF55785">
    <property type="entry name" value="PYP-like sensor domain (PAS domain)"/>
    <property type="match status" value="1"/>
</dbReference>
<dbReference type="InterPro" id="IPR003660">
    <property type="entry name" value="HAMP_dom"/>
</dbReference>
<dbReference type="InterPro" id="IPR000700">
    <property type="entry name" value="PAS-assoc_C"/>
</dbReference>
<dbReference type="PANTHER" id="PTHR33121:SF70">
    <property type="entry name" value="SIGNALING PROTEIN YKOW"/>
    <property type="match status" value="1"/>
</dbReference>
<organism evidence="6 7">
    <name type="scientific">Magnetospirillum gryphiswaldense (strain DSM 6361 / JCM 21280 / NBRC 15271 / MSR-1)</name>
    <dbReference type="NCBI Taxonomy" id="431944"/>
    <lineage>
        <taxon>Bacteria</taxon>
        <taxon>Pseudomonadati</taxon>
        <taxon>Pseudomonadota</taxon>
        <taxon>Alphaproteobacteria</taxon>
        <taxon>Rhodospirillales</taxon>
        <taxon>Rhodospirillaceae</taxon>
        <taxon>Magnetospirillum</taxon>
    </lineage>
</organism>
<feature type="transmembrane region" description="Helical" evidence="1">
    <location>
        <begin position="182"/>
        <end position="199"/>
    </location>
</feature>
<dbReference type="PROSITE" id="PS50885">
    <property type="entry name" value="HAMP"/>
    <property type="match status" value="1"/>
</dbReference>
<dbReference type="SUPFAM" id="SSF141868">
    <property type="entry name" value="EAL domain-like"/>
    <property type="match status" value="1"/>
</dbReference>
<dbReference type="SMART" id="SM00267">
    <property type="entry name" value="GGDEF"/>
    <property type="match status" value="1"/>
</dbReference>
<dbReference type="PANTHER" id="PTHR33121">
    <property type="entry name" value="CYCLIC DI-GMP PHOSPHODIESTERASE PDEF"/>
    <property type="match status" value="1"/>
</dbReference>
<name>V6F680_MAGGM</name>
<dbReference type="InterPro" id="IPR035919">
    <property type="entry name" value="EAL_sf"/>
</dbReference>